<dbReference type="EMBL" id="JBFOLJ010000010">
    <property type="protein sequence ID" value="KAL2501938.1"/>
    <property type="molecule type" value="Genomic_DNA"/>
</dbReference>
<proteinExistence type="predicted"/>
<reference evidence="2" key="1">
    <citation type="submission" date="2024-07" db="EMBL/GenBank/DDBJ databases">
        <title>Two chromosome-level genome assemblies of Korean endemic species Abeliophyllum distichum and Forsythia ovata (Oleaceae).</title>
        <authorList>
            <person name="Jang H."/>
        </authorList>
    </citation>
    <scope>NUCLEOTIDE SEQUENCE [LARGE SCALE GENOMIC DNA]</scope>
</reference>
<gene>
    <name evidence="1" type="ORF">Fot_35786</name>
</gene>
<sequence length="108" mass="12546">MKYNKLLSNYLSSIFQTTNVDVDAATHYYRRCRRPSRVRSNRTDLEILAKGSMNPFDSSAAIEQRQHLDGTATMQPLLKDLDMCDNLRILIWKDGEKRQKERTVGLEP</sequence>
<evidence type="ECO:0000313" key="1">
    <source>
        <dbReference type="EMBL" id="KAL2501938.1"/>
    </source>
</evidence>
<evidence type="ECO:0000313" key="2">
    <source>
        <dbReference type="Proteomes" id="UP001604277"/>
    </source>
</evidence>
<accession>A0ABD1SQD3</accession>
<dbReference type="AlphaFoldDB" id="A0ABD1SQD3"/>
<organism evidence="1 2">
    <name type="scientific">Forsythia ovata</name>
    <dbReference type="NCBI Taxonomy" id="205694"/>
    <lineage>
        <taxon>Eukaryota</taxon>
        <taxon>Viridiplantae</taxon>
        <taxon>Streptophyta</taxon>
        <taxon>Embryophyta</taxon>
        <taxon>Tracheophyta</taxon>
        <taxon>Spermatophyta</taxon>
        <taxon>Magnoliopsida</taxon>
        <taxon>eudicotyledons</taxon>
        <taxon>Gunneridae</taxon>
        <taxon>Pentapetalae</taxon>
        <taxon>asterids</taxon>
        <taxon>lamiids</taxon>
        <taxon>Lamiales</taxon>
        <taxon>Oleaceae</taxon>
        <taxon>Forsythieae</taxon>
        <taxon>Forsythia</taxon>
    </lineage>
</organism>
<name>A0ABD1SQD3_9LAMI</name>
<keyword evidence="2" id="KW-1185">Reference proteome</keyword>
<protein>
    <submittedName>
        <fullName evidence="1">Uncharacterized protein</fullName>
    </submittedName>
</protein>
<comment type="caution">
    <text evidence="1">The sequence shown here is derived from an EMBL/GenBank/DDBJ whole genome shotgun (WGS) entry which is preliminary data.</text>
</comment>
<dbReference type="Proteomes" id="UP001604277">
    <property type="component" value="Unassembled WGS sequence"/>
</dbReference>